<dbReference type="OrthoDB" id="9772911at2"/>
<dbReference type="GO" id="GO:0009253">
    <property type="term" value="P:peptidoglycan catabolic process"/>
    <property type="evidence" value="ECO:0007669"/>
    <property type="project" value="TreeGrafter"/>
</dbReference>
<dbReference type="Pfam" id="PF13406">
    <property type="entry name" value="SLT_2"/>
    <property type="match status" value="1"/>
</dbReference>
<evidence type="ECO:0000313" key="5">
    <source>
        <dbReference type="Proteomes" id="UP000191110"/>
    </source>
</evidence>
<dbReference type="FunFam" id="1.10.8.350:FF:000001">
    <property type="entry name" value="Lytic murein transglycosylase B"/>
    <property type="match status" value="1"/>
</dbReference>
<keyword evidence="2" id="KW-0732">Signal</keyword>
<dbReference type="SUPFAM" id="SSF53955">
    <property type="entry name" value="Lysozyme-like"/>
    <property type="match status" value="1"/>
</dbReference>
<gene>
    <name evidence="4" type="ORF">BOW53_09680</name>
</gene>
<reference evidence="4 5" key="1">
    <citation type="submission" date="2016-11" db="EMBL/GenBank/DDBJ databases">
        <title>Mixed transmission modes and dynamic genome evolution in an obligate animal-bacterial symbiosis.</title>
        <authorList>
            <person name="Russell S.L."/>
            <person name="Corbett-Detig R.B."/>
            <person name="Cavanaugh C.M."/>
        </authorList>
    </citation>
    <scope>NUCLEOTIDE SEQUENCE [LARGE SCALE GENOMIC DNA]</scope>
    <source>
        <strain evidence="4">Sveles-Q1</strain>
    </source>
</reference>
<evidence type="ECO:0000313" key="4">
    <source>
        <dbReference type="EMBL" id="OOZ39928.1"/>
    </source>
</evidence>
<dbReference type="NCBIfam" id="TIGR02282">
    <property type="entry name" value="MltB"/>
    <property type="match status" value="1"/>
</dbReference>
<sequence length="332" mass="37869">MRYLPIISLFTLLLSLALPSHAAQQSLLKRTAVKQFIDEMVTKHDFKSNELVNLFAQIELKESIIKAITRPAEAKPWRDYRKIFIQDSRIQGGVDYWNQNRKLLERAEAEFGVPPEIITAIIGVETRYGRHAGSYRVPDALATIAFDYPKRAKFFRKELAQYLIMAREEGFDPLSKKGSYAGAMGHPQFIPSSFRHYAIDFDGDGKRDLWESNADIIGSVAAYFKRHGWKKGEPVTTPVSVSSKDYKSLVGKGLKPKLSLQRIVSYGVEHKQPLNQEQLATLMELEGRHGDEHWIGLHNFYVITRYNHSPLYAMAVYQLSQEIAALRAEGMH</sequence>
<proteinExistence type="predicted"/>
<dbReference type="InterPro" id="IPR043426">
    <property type="entry name" value="MltB-like"/>
</dbReference>
<feature type="active site" evidence="1">
    <location>
        <position position="125"/>
    </location>
</feature>
<dbReference type="EMBL" id="MPRL01000038">
    <property type="protein sequence ID" value="OOZ39928.1"/>
    <property type="molecule type" value="Genomic_DNA"/>
</dbReference>
<organism evidence="4 5">
    <name type="scientific">Solemya pervernicosa gill symbiont</name>
    <dbReference type="NCBI Taxonomy" id="642797"/>
    <lineage>
        <taxon>Bacteria</taxon>
        <taxon>Pseudomonadati</taxon>
        <taxon>Pseudomonadota</taxon>
        <taxon>Gammaproteobacteria</taxon>
        <taxon>sulfur-oxidizing symbionts</taxon>
    </lineage>
</organism>
<dbReference type="InterPro" id="IPR031304">
    <property type="entry name" value="SLT_2"/>
</dbReference>
<feature type="signal peptide" evidence="2">
    <location>
        <begin position="1"/>
        <end position="22"/>
    </location>
</feature>
<dbReference type="PANTHER" id="PTHR30163">
    <property type="entry name" value="MEMBRANE-BOUND LYTIC MUREIN TRANSGLYCOSYLASE B"/>
    <property type="match status" value="1"/>
</dbReference>
<name>A0A1T2L4A4_9GAMM</name>
<dbReference type="AlphaFoldDB" id="A0A1T2L4A4"/>
<feature type="chain" id="PRO_5012910698" evidence="2">
    <location>
        <begin position="23"/>
        <end position="332"/>
    </location>
</feature>
<dbReference type="InterPro" id="IPR023346">
    <property type="entry name" value="Lysozyme-like_dom_sf"/>
</dbReference>
<dbReference type="InterPro" id="IPR011757">
    <property type="entry name" value="Lytic_transglycosylase_MltB"/>
</dbReference>
<dbReference type="Gene3D" id="1.10.530.10">
    <property type="match status" value="1"/>
</dbReference>
<accession>A0A1T2L4A4</accession>
<dbReference type="Proteomes" id="UP000191110">
    <property type="component" value="Unassembled WGS sequence"/>
</dbReference>
<evidence type="ECO:0000256" key="1">
    <source>
        <dbReference type="PIRSR" id="PIRSR611757-1"/>
    </source>
</evidence>
<dbReference type="GO" id="GO:0008933">
    <property type="term" value="F:peptidoglycan lytic transglycosylase activity"/>
    <property type="evidence" value="ECO:0007669"/>
    <property type="project" value="TreeGrafter"/>
</dbReference>
<protein>
    <submittedName>
        <fullName evidence="4">Lytic murein transglycosylase B</fullName>
    </submittedName>
</protein>
<feature type="domain" description="Transglycosylase SLT" evidence="3">
    <location>
        <begin position="31"/>
        <end position="321"/>
    </location>
</feature>
<dbReference type="CDD" id="cd13399">
    <property type="entry name" value="Slt35-like"/>
    <property type="match status" value="1"/>
</dbReference>
<dbReference type="Gene3D" id="1.10.8.350">
    <property type="entry name" value="Bacterial muramidase"/>
    <property type="match status" value="1"/>
</dbReference>
<keyword evidence="5" id="KW-1185">Reference proteome</keyword>
<comment type="caution">
    <text evidence="4">The sequence shown here is derived from an EMBL/GenBank/DDBJ whole genome shotgun (WGS) entry which is preliminary data.</text>
</comment>
<evidence type="ECO:0000256" key="2">
    <source>
        <dbReference type="SAM" id="SignalP"/>
    </source>
</evidence>
<evidence type="ECO:0000259" key="3">
    <source>
        <dbReference type="Pfam" id="PF13406"/>
    </source>
</evidence>
<dbReference type="PANTHER" id="PTHR30163:SF9">
    <property type="entry name" value="MEMBRANE-BOUND LYTIC MUREIN TRANSGLYCOSYLASE B"/>
    <property type="match status" value="1"/>
</dbReference>
<dbReference type="RefSeq" id="WP_078483880.1">
    <property type="nucleotide sequence ID" value="NZ_MPRL01000038.1"/>
</dbReference>